<dbReference type="Pfam" id="PF01326">
    <property type="entry name" value="PPDK_N"/>
    <property type="match status" value="1"/>
</dbReference>
<dbReference type="InterPro" id="IPR013815">
    <property type="entry name" value="ATP_grasp_subdomain_1"/>
</dbReference>
<evidence type="ECO:0000313" key="2">
    <source>
        <dbReference type="EMBL" id="APE29662.1"/>
    </source>
</evidence>
<dbReference type="InterPro" id="IPR051549">
    <property type="entry name" value="PEP_Utilizing_Enz"/>
</dbReference>
<evidence type="ECO:0000259" key="1">
    <source>
        <dbReference type="Pfam" id="PF01326"/>
    </source>
</evidence>
<organism evidence="2 3">
    <name type="scientific">Halomonas aestuarii</name>
    <dbReference type="NCBI Taxonomy" id="1897729"/>
    <lineage>
        <taxon>Bacteria</taxon>
        <taxon>Pseudomonadati</taxon>
        <taxon>Pseudomonadota</taxon>
        <taxon>Gammaproteobacteria</taxon>
        <taxon>Oceanospirillales</taxon>
        <taxon>Halomonadaceae</taxon>
        <taxon>Halomonas</taxon>
    </lineage>
</organism>
<accession>A0A1J0VCA2</accession>
<proteinExistence type="predicted"/>
<dbReference type="Gene3D" id="3.30.1490.20">
    <property type="entry name" value="ATP-grasp fold, A domain"/>
    <property type="match status" value="1"/>
</dbReference>
<keyword evidence="3" id="KW-1185">Reference proteome</keyword>
<dbReference type="SUPFAM" id="SSF56059">
    <property type="entry name" value="Glutathione synthetase ATP-binding domain-like"/>
    <property type="match status" value="1"/>
</dbReference>
<protein>
    <recommendedName>
        <fullName evidence="1">Pyruvate phosphate dikinase AMP/ATP-binding domain-containing protein</fullName>
    </recommendedName>
</protein>
<dbReference type="InterPro" id="IPR002192">
    <property type="entry name" value="PPDK_AMP/ATP-bd"/>
</dbReference>
<dbReference type="Proteomes" id="UP000181985">
    <property type="component" value="Chromosome"/>
</dbReference>
<name>A0A1J0VCA2_9GAMM</name>
<dbReference type="GO" id="GO:0016301">
    <property type="term" value="F:kinase activity"/>
    <property type="evidence" value="ECO:0007669"/>
    <property type="project" value="InterPro"/>
</dbReference>
<feature type="domain" description="Pyruvate phosphate dikinase AMP/ATP-binding" evidence="1">
    <location>
        <begin position="64"/>
        <end position="271"/>
    </location>
</feature>
<dbReference type="KEGG" id="hsi:BOX17_01030"/>
<dbReference type="PANTHER" id="PTHR43615:SF1">
    <property type="entry name" value="PPDK_N DOMAIN-CONTAINING PROTEIN"/>
    <property type="match status" value="1"/>
</dbReference>
<dbReference type="RefSeq" id="WP_071941649.1">
    <property type="nucleotide sequence ID" value="NZ_CP018139.1"/>
</dbReference>
<dbReference type="Gene3D" id="3.30.470.20">
    <property type="entry name" value="ATP-grasp fold, B domain"/>
    <property type="match status" value="1"/>
</dbReference>
<dbReference type="OrthoDB" id="9765468at2"/>
<dbReference type="AlphaFoldDB" id="A0A1J0VCA2"/>
<sequence>MTPIPLSSARNEQAYGGKATQLGAAIRAGLPVPEGCALDTAFVDAIASGDPGAREELAGICAQMPGPVAVRSSAIGEDSGGASFAGQHATVLNVMGFEAVSDAVLVVRKSAWTESARAYRDRIGVDTDIRMGVVIQRLVAAEVAGVLFTCNPVTGQDELVVEAVWGLGEAVVQGLVIPDSYRMDRAGCLIECRAGFKDIRIQRMPGGLTRKEAVAEHLVEHPCLDAEKLAALHVLVSRCESVFGTGPHDIEWAFEREIPYLLQLRPVTKYSTA</sequence>
<dbReference type="GO" id="GO:0005524">
    <property type="term" value="F:ATP binding"/>
    <property type="evidence" value="ECO:0007669"/>
    <property type="project" value="InterPro"/>
</dbReference>
<reference evidence="3" key="1">
    <citation type="submission" date="2016-11" db="EMBL/GenBank/DDBJ databases">
        <title>Halolamina sediminis sp. nov., an extremely halophilic archaeon isolated from solar salt.</title>
        <authorList>
            <person name="Koh H.-W."/>
            <person name="Rani S."/>
            <person name="Park S.-J."/>
        </authorList>
    </citation>
    <scope>NUCLEOTIDE SEQUENCE [LARGE SCALE GENOMIC DNA]</scope>
    <source>
        <strain evidence="3">Hb3</strain>
    </source>
</reference>
<gene>
    <name evidence="2" type="ORF">BOX17_01030</name>
</gene>
<dbReference type="PANTHER" id="PTHR43615">
    <property type="entry name" value="PHOSPHOENOLPYRUVATE SYNTHASE-RELATED"/>
    <property type="match status" value="1"/>
</dbReference>
<evidence type="ECO:0000313" key="3">
    <source>
        <dbReference type="Proteomes" id="UP000181985"/>
    </source>
</evidence>
<dbReference type="EMBL" id="CP018139">
    <property type="protein sequence ID" value="APE29662.1"/>
    <property type="molecule type" value="Genomic_DNA"/>
</dbReference>